<evidence type="ECO:0000256" key="7">
    <source>
        <dbReference type="ARBA" id="ARBA00023315"/>
    </source>
</evidence>
<keyword evidence="6 8" id="KW-0472">Membrane</keyword>
<reference evidence="10" key="1">
    <citation type="submission" date="2015-04" db="UniProtKB">
        <authorList>
            <consortium name="EnsemblPlants"/>
        </authorList>
    </citation>
    <scope>IDENTIFICATION</scope>
</reference>
<dbReference type="GO" id="GO:0006629">
    <property type="term" value="P:lipid metabolic process"/>
    <property type="evidence" value="ECO:0007669"/>
    <property type="project" value="InterPro"/>
</dbReference>
<evidence type="ECO:0000313" key="11">
    <source>
        <dbReference type="Proteomes" id="UP000026962"/>
    </source>
</evidence>
<evidence type="ECO:0000256" key="2">
    <source>
        <dbReference type="ARBA" id="ARBA00007282"/>
    </source>
</evidence>
<proteinExistence type="inferred from homology"/>
<dbReference type="PANTHER" id="PTHR31595:SF54">
    <property type="entry name" value="OS07G0540000 PROTEIN"/>
    <property type="match status" value="1"/>
</dbReference>
<dbReference type="AlphaFoldDB" id="A0A0E0M413"/>
<dbReference type="GO" id="GO:0016020">
    <property type="term" value="C:membrane"/>
    <property type="evidence" value="ECO:0007669"/>
    <property type="project" value="UniProtKB-SubCell"/>
</dbReference>
<evidence type="ECO:0000259" key="9">
    <source>
        <dbReference type="Pfam" id="PF13813"/>
    </source>
</evidence>
<dbReference type="Proteomes" id="UP000026962">
    <property type="component" value="Chromosome 9"/>
</dbReference>
<dbReference type="STRING" id="4537.A0A0E0M413"/>
<feature type="domain" description="Wax synthase" evidence="9">
    <location>
        <begin position="82"/>
        <end position="143"/>
    </location>
</feature>
<dbReference type="HOGENOM" id="CLU_1368152_0_0_1"/>
<keyword evidence="7" id="KW-0012">Acyltransferase</keyword>
<feature type="transmembrane region" description="Helical" evidence="8">
    <location>
        <begin position="160"/>
        <end position="181"/>
    </location>
</feature>
<dbReference type="InterPro" id="IPR044851">
    <property type="entry name" value="Wax_synthase"/>
</dbReference>
<evidence type="ECO:0000256" key="8">
    <source>
        <dbReference type="SAM" id="Phobius"/>
    </source>
</evidence>
<keyword evidence="5 8" id="KW-1133">Transmembrane helix</keyword>
<keyword evidence="11" id="KW-1185">Reference proteome</keyword>
<evidence type="ECO:0000256" key="3">
    <source>
        <dbReference type="ARBA" id="ARBA00022679"/>
    </source>
</evidence>
<dbReference type="InterPro" id="IPR032805">
    <property type="entry name" value="Wax_synthase_dom"/>
</dbReference>
<dbReference type="PANTHER" id="PTHR31595">
    <property type="entry name" value="LONG-CHAIN-ALCOHOL O-FATTY-ACYLTRANSFERASE 3-RELATED"/>
    <property type="match status" value="1"/>
</dbReference>
<dbReference type="GO" id="GO:0008374">
    <property type="term" value="F:O-acyltransferase activity"/>
    <property type="evidence" value="ECO:0007669"/>
    <property type="project" value="InterPro"/>
</dbReference>
<dbReference type="Gramene" id="OPUNC09G16600.1">
    <property type="protein sequence ID" value="OPUNC09G16600.1"/>
    <property type="gene ID" value="OPUNC09G16600"/>
</dbReference>
<name>A0A0E0M413_ORYPU</name>
<dbReference type="EnsemblPlants" id="OPUNC09G16600.1">
    <property type="protein sequence ID" value="OPUNC09G16600.1"/>
    <property type="gene ID" value="OPUNC09G16600"/>
</dbReference>
<dbReference type="eggNOG" id="ENOG502QSCR">
    <property type="taxonomic scope" value="Eukaryota"/>
</dbReference>
<evidence type="ECO:0000256" key="1">
    <source>
        <dbReference type="ARBA" id="ARBA00004141"/>
    </source>
</evidence>
<organism evidence="10">
    <name type="scientific">Oryza punctata</name>
    <name type="common">Red rice</name>
    <dbReference type="NCBI Taxonomy" id="4537"/>
    <lineage>
        <taxon>Eukaryota</taxon>
        <taxon>Viridiplantae</taxon>
        <taxon>Streptophyta</taxon>
        <taxon>Embryophyta</taxon>
        <taxon>Tracheophyta</taxon>
        <taxon>Spermatophyta</taxon>
        <taxon>Magnoliopsida</taxon>
        <taxon>Liliopsida</taxon>
        <taxon>Poales</taxon>
        <taxon>Poaceae</taxon>
        <taxon>BOP clade</taxon>
        <taxon>Oryzoideae</taxon>
        <taxon>Oryzeae</taxon>
        <taxon>Oryzinae</taxon>
        <taxon>Oryza</taxon>
    </lineage>
</organism>
<keyword evidence="4 8" id="KW-0812">Transmembrane</keyword>
<evidence type="ECO:0000256" key="5">
    <source>
        <dbReference type="ARBA" id="ARBA00022989"/>
    </source>
</evidence>
<feature type="transmembrane region" description="Helical" evidence="8">
    <location>
        <begin position="114"/>
        <end position="140"/>
    </location>
</feature>
<reference evidence="10" key="2">
    <citation type="submission" date="2018-05" db="EMBL/GenBank/DDBJ databases">
        <title>OpunRS2 (Oryza punctata Reference Sequence Version 2).</title>
        <authorList>
            <person name="Zhang J."/>
            <person name="Kudrna D."/>
            <person name="Lee S."/>
            <person name="Talag J."/>
            <person name="Welchert J."/>
            <person name="Wing R.A."/>
        </authorList>
    </citation>
    <scope>NUCLEOTIDE SEQUENCE [LARGE SCALE GENOMIC DNA]</scope>
</reference>
<keyword evidence="3" id="KW-0808">Transferase</keyword>
<accession>A0A0E0M413</accession>
<protein>
    <recommendedName>
        <fullName evidence="9">Wax synthase domain-containing protein</fullName>
    </recommendedName>
</protein>
<dbReference type="Pfam" id="PF13813">
    <property type="entry name" value="MBOAT_2"/>
    <property type="match status" value="1"/>
</dbReference>
<comment type="similarity">
    <text evidence="2">Belongs to the wax synthase family.</text>
</comment>
<evidence type="ECO:0000256" key="4">
    <source>
        <dbReference type="ARBA" id="ARBA00022692"/>
    </source>
</evidence>
<sequence>MLLIKVLDEKKKKKPPPGVLLRSLCCPTQPRRPYSQCLSQPGVTGRMPAYAVVAFDDTYVYLMLELFLAFVAAAACEVGAVPYVATSLANFWGHCWNLMVPAVLRPSVYHPVHAIHSAVLSMVATFLVSEIMHKVMFYYITLKPSNTTGEVPTWRWRQPHTVATTLTLVFMMGTGFWLFPLGSQQRHQVQMTNSLFPVID</sequence>
<evidence type="ECO:0000313" key="10">
    <source>
        <dbReference type="EnsemblPlants" id="OPUNC09G16600.1"/>
    </source>
</evidence>
<evidence type="ECO:0000256" key="6">
    <source>
        <dbReference type="ARBA" id="ARBA00023136"/>
    </source>
</evidence>
<comment type="subcellular location">
    <subcellularLocation>
        <location evidence="1">Membrane</location>
        <topology evidence="1">Multi-pass membrane protein</topology>
    </subcellularLocation>
</comment>
<feature type="transmembrane region" description="Helical" evidence="8">
    <location>
        <begin position="66"/>
        <end position="93"/>
    </location>
</feature>